<evidence type="ECO:0000313" key="1">
    <source>
        <dbReference type="EMBL" id="NVE95101.1"/>
    </source>
</evidence>
<comment type="caution">
    <text evidence="1">The sequence shown here is derived from an EMBL/GenBank/DDBJ whole genome shotgun (WGS) entry which is preliminary data.</text>
</comment>
<dbReference type="AlphaFoldDB" id="A0A850HDC3"/>
<dbReference type="Proteomes" id="UP000546031">
    <property type="component" value="Unassembled WGS sequence"/>
</dbReference>
<dbReference type="RefSeq" id="WP_176273299.1">
    <property type="nucleotide sequence ID" value="NZ_JABWTA010000001.1"/>
</dbReference>
<organism evidence="1 2">
    <name type="scientific">Altererythrobacter lutimaris</name>
    <dbReference type="NCBI Taxonomy" id="2743979"/>
    <lineage>
        <taxon>Bacteria</taxon>
        <taxon>Pseudomonadati</taxon>
        <taxon>Pseudomonadota</taxon>
        <taxon>Alphaproteobacteria</taxon>
        <taxon>Sphingomonadales</taxon>
        <taxon>Erythrobacteraceae</taxon>
        <taxon>Altererythrobacter</taxon>
    </lineage>
</organism>
<proteinExistence type="predicted"/>
<dbReference type="SUPFAM" id="SSF55729">
    <property type="entry name" value="Acyl-CoA N-acyltransferases (Nat)"/>
    <property type="match status" value="1"/>
</dbReference>
<gene>
    <name evidence="1" type="ORF">HUO12_09345</name>
</gene>
<dbReference type="InterPro" id="IPR016181">
    <property type="entry name" value="Acyl_CoA_acyltransferase"/>
</dbReference>
<protein>
    <submittedName>
        <fullName evidence="1">N-acetyltransferase</fullName>
    </submittedName>
</protein>
<sequence length="383" mass="43295">MSDSSSESSAYTVQIAHGISGLDRDQWNVLNSTSNPFMSHEFLSAMEDSGSVGPGTGWEPVPVIITDVEGKLAAATPSYVKHHSQGEYVFDHAWANAWERAGGQYYPKLQIAVPFTPASGPRLLLRDETLAPHLLEAVETLCERSEIATAHATFVDRAQLPLFECGGWLTRSDIQFHWHNRDYASFDDFLGALASRKRRALRKERAAAQRDVRIVQLSGDDIKQEHWDAFWVFYQDTGLRKWGTPYLTRDAFTLFGQTMAESIVLVMAEQDGEWVAGALNFVGPETIYGRYWGCSRHIKFLHFELCYYQAIDIAIERGLKHVEAGAQGGHKLVRGYEPEQTWSAHWIGDLGFRRAVTDFLDREREGIATDQMFLDQRTPFKKG</sequence>
<dbReference type="EMBL" id="JABWTA010000001">
    <property type="protein sequence ID" value="NVE95101.1"/>
    <property type="molecule type" value="Genomic_DNA"/>
</dbReference>
<dbReference type="PANTHER" id="PTHR47017:SF1">
    <property type="entry name" value="ACYL-COA"/>
    <property type="match status" value="1"/>
</dbReference>
<dbReference type="GO" id="GO:0016740">
    <property type="term" value="F:transferase activity"/>
    <property type="evidence" value="ECO:0007669"/>
    <property type="project" value="UniProtKB-KW"/>
</dbReference>
<name>A0A850HDC3_9SPHN</name>
<dbReference type="PANTHER" id="PTHR47017">
    <property type="entry name" value="ACYL-COA"/>
    <property type="match status" value="1"/>
</dbReference>
<dbReference type="InterPro" id="IPR007434">
    <property type="entry name" value="FemAB-like"/>
</dbReference>
<keyword evidence="2" id="KW-1185">Reference proteome</keyword>
<dbReference type="Gene3D" id="3.40.630.30">
    <property type="match status" value="1"/>
</dbReference>
<dbReference type="Pfam" id="PF04339">
    <property type="entry name" value="FemAB_like"/>
    <property type="match status" value="1"/>
</dbReference>
<evidence type="ECO:0000313" key="2">
    <source>
        <dbReference type="Proteomes" id="UP000546031"/>
    </source>
</evidence>
<reference evidence="1 2" key="1">
    <citation type="submission" date="2020-06" db="EMBL/GenBank/DDBJ databases">
        <title>Altererythrobacter lutimaris sp. nov., a marine bacterium isolated from a tidal flat.</title>
        <authorList>
            <person name="Kim D."/>
            <person name="Yoo Y."/>
            <person name="Kim J.-J."/>
        </authorList>
    </citation>
    <scope>NUCLEOTIDE SEQUENCE [LARGE SCALE GENOMIC DNA]</scope>
    <source>
        <strain evidence="1 2">JGD-16</strain>
    </source>
</reference>
<keyword evidence="1" id="KW-0808">Transferase</keyword>
<accession>A0A850HDC3</accession>